<dbReference type="SUPFAM" id="SSF52980">
    <property type="entry name" value="Restriction endonuclease-like"/>
    <property type="match status" value="1"/>
</dbReference>
<protein>
    <recommendedName>
        <fullName evidence="7">Very short patch repair endonuclease</fullName>
    </recommendedName>
</protein>
<evidence type="ECO:0000256" key="2">
    <source>
        <dbReference type="ARBA" id="ARBA00022759"/>
    </source>
</evidence>
<evidence type="ECO:0000256" key="1">
    <source>
        <dbReference type="ARBA" id="ARBA00022722"/>
    </source>
</evidence>
<dbReference type="GO" id="GO:0006298">
    <property type="term" value="P:mismatch repair"/>
    <property type="evidence" value="ECO:0007669"/>
    <property type="project" value="InterPro"/>
</dbReference>
<accession>A0A383CAB4</accession>
<dbReference type="InterPro" id="IPR004603">
    <property type="entry name" value="DNA_mismatch_endonuc_vsr"/>
</dbReference>
<gene>
    <name evidence="6" type="ORF">METZ01_LOCUS481853</name>
</gene>
<dbReference type="EMBL" id="UINC01207064">
    <property type="protein sequence ID" value="SVE28999.1"/>
    <property type="molecule type" value="Genomic_DNA"/>
</dbReference>
<keyword evidence="5" id="KW-0234">DNA repair</keyword>
<evidence type="ECO:0000256" key="4">
    <source>
        <dbReference type="ARBA" id="ARBA00022801"/>
    </source>
</evidence>
<dbReference type="NCBIfam" id="TIGR00632">
    <property type="entry name" value="vsr"/>
    <property type="match status" value="1"/>
</dbReference>
<evidence type="ECO:0000256" key="3">
    <source>
        <dbReference type="ARBA" id="ARBA00022763"/>
    </source>
</evidence>
<dbReference type="Gene3D" id="3.40.960.10">
    <property type="entry name" value="VSR Endonuclease"/>
    <property type="match status" value="1"/>
</dbReference>
<name>A0A383CAB4_9ZZZZ</name>
<dbReference type="GO" id="GO:0016787">
    <property type="term" value="F:hydrolase activity"/>
    <property type="evidence" value="ECO:0007669"/>
    <property type="project" value="UniProtKB-KW"/>
</dbReference>
<proteinExistence type="predicted"/>
<organism evidence="6">
    <name type="scientific">marine metagenome</name>
    <dbReference type="NCBI Taxonomy" id="408172"/>
    <lineage>
        <taxon>unclassified sequences</taxon>
        <taxon>metagenomes</taxon>
        <taxon>ecological metagenomes</taxon>
    </lineage>
</organism>
<keyword evidence="1" id="KW-0540">Nuclease</keyword>
<keyword evidence="2" id="KW-0255">Endonuclease</keyword>
<dbReference type="InterPro" id="IPR011335">
    <property type="entry name" value="Restrct_endonuc-II-like"/>
</dbReference>
<dbReference type="AlphaFoldDB" id="A0A383CAB4"/>
<evidence type="ECO:0008006" key="7">
    <source>
        <dbReference type="Google" id="ProtNLM"/>
    </source>
</evidence>
<evidence type="ECO:0000313" key="6">
    <source>
        <dbReference type="EMBL" id="SVE28999.1"/>
    </source>
</evidence>
<keyword evidence="3" id="KW-0227">DNA damage</keyword>
<dbReference type="Pfam" id="PF03852">
    <property type="entry name" value="Vsr"/>
    <property type="match status" value="1"/>
</dbReference>
<keyword evidence="4" id="KW-0378">Hydrolase</keyword>
<dbReference type="CDD" id="cd00221">
    <property type="entry name" value="Vsr"/>
    <property type="match status" value="1"/>
</dbReference>
<reference evidence="6" key="1">
    <citation type="submission" date="2018-05" db="EMBL/GenBank/DDBJ databases">
        <authorList>
            <person name="Lanie J.A."/>
            <person name="Ng W.-L."/>
            <person name="Kazmierczak K.M."/>
            <person name="Andrzejewski T.M."/>
            <person name="Davidsen T.M."/>
            <person name="Wayne K.J."/>
            <person name="Tettelin H."/>
            <person name="Glass J.I."/>
            <person name="Rusch D."/>
            <person name="Podicherti R."/>
            <person name="Tsui H.-C.T."/>
            <person name="Winkler M.E."/>
        </authorList>
    </citation>
    <scope>NUCLEOTIDE SEQUENCE</scope>
</reference>
<feature type="non-terminal residue" evidence="6">
    <location>
        <position position="97"/>
    </location>
</feature>
<dbReference type="GO" id="GO:0004519">
    <property type="term" value="F:endonuclease activity"/>
    <property type="evidence" value="ECO:0007669"/>
    <property type="project" value="UniProtKB-KW"/>
</dbReference>
<sequence length="97" mass="11745">MSRIRAKDTKPELIVRRTCHNLGLRFRLHRKDLPGKPDLVFPKHNALIFVHGCFWHKHNCRYGKVRPKTNTEFWNSKRQRTVERDNLNKKTLKDRGW</sequence>
<evidence type="ECO:0000256" key="5">
    <source>
        <dbReference type="ARBA" id="ARBA00023204"/>
    </source>
</evidence>